<evidence type="ECO:0000256" key="1">
    <source>
        <dbReference type="SAM" id="MobiDB-lite"/>
    </source>
</evidence>
<sequence>MKLFNSARTFSLASSIFALITGTSTQAASYDMPFFANDLKGGERFFTSNHANSVSQKFGYDVTAKRLKKNGTWTSLKAGVKNHWDNPKNTSYVVWGKPFYAVSDGIVIGCWRRAPENPRAKLPSEDASKIPFKDQQWLHQAHRDGWLPGGGNELWILNDNGTRTLYAHAQSNSIPASLCPKSKRMFDKPKSSSDARDENGMPFQVALKPSERVRVKKGQFLGRIGHSGRSTGPHHHFHSDKKNANGQWVAEPMKFSRGMSTPWNKGKVDIDKWTSFSGRQMPKGNILFWPPTRLSSEYARHKFPQKDMKRMFKHLANSGFIPSVMDCYNVNKKTYYNMIWHKGNAGWRAYYGQSASALQTSHTKAKSDGYSMTYLESCNTSAGPRYTTVFKKNAGSYRWKTNLSPQAYQSDFNQSVSNGFRPVNVSVISSRGKRRISVLYRKKSLGSWQAKSFLNNTAYQKAVSDNKAAGRIPFYISVYMHEGAARFSAIFASKPAGQWKAKHNLTTENYQTQWKNALNAGMLTRTLAGYDGAKNSHRFAAAWRK</sequence>
<evidence type="ECO:0000313" key="2">
    <source>
        <dbReference type="EMBL" id="VAW69276.1"/>
    </source>
</evidence>
<accession>A0A3B0YLM4</accession>
<dbReference type="InterPro" id="IPR049511">
    <property type="entry name" value="PGH-like_rpt"/>
</dbReference>
<dbReference type="SUPFAM" id="SSF51261">
    <property type="entry name" value="Duplicated hybrid motif"/>
    <property type="match status" value="1"/>
</dbReference>
<dbReference type="CDD" id="cd12797">
    <property type="entry name" value="M23_peptidase"/>
    <property type="match status" value="1"/>
</dbReference>
<dbReference type="InterPro" id="IPR011055">
    <property type="entry name" value="Dup_hybrid_motif"/>
</dbReference>
<organism evidence="2">
    <name type="scientific">hydrothermal vent metagenome</name>
    <dbReference type="NCBI Taxonomy" id="652676"/>
    <lineage>
        <taxon>unclassified sequences</taxon>
        <taxon>metagenomes</taxon>
        <taxon>ecological metagenomes</taxon>
    </lineage>
</organism>
<reference evidence="2" key="1">
    <citation type="submission" date="2018-06" db="EMBL/GenBank/DDBJ databases">
        <authorList>
            <person name="Zhirakovskaya E."/>
        </authorList>
    </citation>
    <scope>NUCLEOTIDE SEQUENCE</scope>
</reference>
<proteinExistence type="predicted"/>
<protein>
    <submittedName>
        <fullName evidence="2">Uncharacterized protein</fullName>
    </submittedName>
</protein>
<dbReference type="Gene3D" id="2.70.70.10">
    <property type="entry name" value="Glucose Permease (Domain IIA)"/>
    <property type="match status" value="1"/>
</dbReference>
<feature type="region of interest" description="Disordered" evidence="1">
    <location>
        <begin position="178"/>
        <end position="200"/>
    </location>
</feature>
<dbReference type="Pfam" id="PF17660">
    <property type="entry name" value="BTRD1"/>
    <property type="match status" value="5"/>
</dbReference>
<name>A0A3B0YLM4_9ZZZZ</name>
<gene>
    <name evidence="2" type="ORF">MNBD_GAMMA10-3161</name>
</gene>
<dbReference type="AlphaFoldDB" id="A0A3B0YLM4"/>
<dbReference type="EMBL" id="UOFJ01000409">
    <property type="protein sequence ID" value="VAW69276.1"/>
    <property type="molecule type" value="Genomic_DNA"/>
</dbReference>
<feature type="compositionally biased region" description="Basic and acidic residues" evidence="1">
    <location>
        <begin position="184"/>
        <end position="199"/>
    </location>
</feature>